<dbReference type="SMART" id="SM00054">
    <property type="entry name" value="EFh"/>
    <property type="match status" value="3"/>
</dbReference>
<name>A0ABV4CLA6_9PSEU</name>
<sequence length="179" mass="19399">MTAATDIANERLRKRFARWDQNSNGTLEQADFEKEAAQIARAFGKSADSAEAQALHAAFAGMFRHLAVEAGAGADGMLSEEDFVRVTQKLMFQDGEEAFNTVLGPVMRSIVGLCDKNADGQINADEFVAWLGAVGVDSTQAADAFRQVDTNGNGELSIEELLEAVRNFHFGRLEVELLG</sequence>
<evidence type="ECO:0000259" key="1">
    <source>
        <dbReference type="PROSITE" id="PS50222"/>
    </source>
</evidence>
<dbReference type="RefSeq" id="WP_345361427.1">
    <property type="nucleotide sequence ID" value="NZ_BAABII010000005.1"/>
</dbReference>
<proteinExistence type="predicted"/>
<evidence type="ECO:0000313" key="3">
    <source>
        <dbReference type="Proteomes" id="UP001564626"/>
    </source>
</evidence>
<dbReference type="SUPFAM" id="SSF47473">
    <property type="entry name" value="EF-hand"/>
    <property type="match status" value="1"/>
</dbReference>
<organism evidence="2 3">
    <name type="scientific">Saccharopolyspora cebuensis</name>
    <dbReference type="NCBI Taxonomy" id="418759"/>
    <lineage>
        <taxon>Bacteria</taxon>
        <taxon>Bacillati</taxon>
        <taxon>Actinomycetota</taxon>
        <taxon>Actinomycetes</taxon>
        <taxon>Pseudonocardiales</taxon>
        <taxon>Pseudonocardiaceae</taxon>
        <taxon>Saccharopolyspora</taxon>
    </lineage>
</organism>
<dbReference type="InterPro" id="IPR011992">
    <property type="entry name" value="EF-hand-dom_pair"/>
</dbReference>
<feature type="domain" description="EF-hand" evidence="1">
    <location>
        <begin position="136"/>
        <end position="171"/>
    </location>
</feature>
<dbReference type="Proteomes" id="UP001564626">
    <property type="component" value="Unassembled WGS sequence"/>
</dbReference>
<dbReference type="Gene3D" id="1.10.238.10">
    <property type="entry name" value="EF-hand"/>
    <property type="match status" value="1"/>
</dbReference>
<dbReference type="PROSITE" id="PS00018">
    <property type="entry name" value="EF_HAND_1"/>
    <property type="match status" value="2"/>
</dbReference>
<dbReference type="Pfam" id="PF13202">
    <property type="entry name" value="EF-hand_5"/>
    <property type="match status" value="1"/>
</dbReference>
<reference evidence="2 3" key="1">
    <citation type="submission" date="2024-08" db="EMBL/GenBank/DDBJ databases">
        <title>Genome mining of Saccharopolyspora cebuensis PGLac3 from Nigerian medicinal plant.</title>
        <authorList>
            <person name="Ezeobiora C.E."/>
            <person name="Igbokwe N.H."/>
            <person name="Amin D.H."/>
            <person name="Mendie U.E."/>
        </authorList>
    </citation>
    <scope>NUCLEOTIDE SEQUENCE [LARGE SCALE GENOMIC DNA]</scope>
    <source>
        <strain evidence="2 3">PGLac3</strain>
    </source>
</reference>
<dbReference type="InterPro" id="IPR018247">
    <property type="entry name" value="EF_Hand_1_Ca_BS"/>
</dbReference>
<keyword evidence="3" id="KW-1185">Reference proteome</keyword>
<dbReference type="EMBL" id="JBGEHV010000043">
    <property type="protein sequence ID" value="MEY8041863.1"/>
    <property type="molecule type" value="Genomic_DNA"/>
</dbReference>
<dbReference type="Pfam" id="PF00036">
    <property type="entry name" value="EF-hand_1"/>
    <property type="match status" value="1"/>
</dbReference>
<accession>A0ABV4CLA6</accession>
<evidence type="ECO:0000313" key="2">
    <source>
        <dbReference type="EMBL" id="MEY8041863.1"/>
    </source>
</evidence>
<dbReference type="PROSITE" id="PS50222">
    <property type="entry name" value="EF_HAND_2"/>
    <property type="match status" value="1"/>
</dbReference>
<gene>
    <name evidence="2" type="ORF">AB8O55_20835</name>
</gene>
<dbReference type="InterPro" id="IPR002048">
    <property type="entry name" value="EF_hand_dom"/>
</dbReference>
<protein>
    <submittedName>
        <fullName evidence="2">EF-hand domain-containing protein</fullName>
    </submittedName>
</protein>
<dbReference type="CDD" id="cd00051">
    <property type="entry name" value="EFh"/>
    <property type="match status" value="1"/>
</dbReference>
<comment type="caution">
    <text evidence="2">The sequence shown here is derived from an EMBL/GenBank/DDBJ whole genome shotgun (WGS) entry which is preliminary data.</text>
</comment>